<dbReference type="SUPFAM" id="SSF54001">
    <property type="entry name" value="Cysteine proteinases"/>
    <property type="match status" value="1"/>
</dbReference>
<evidence type="ECO:0000313" key="1">
    <source>
        <dbReference type="EMBL" id="HIZ68667.1"/>
    </source>
</evidence>
<sequence>MSRIVLLTLLYLITLHCWGKGNVTFTTKDSARIVRLLTTAKKLSPSPTSWTLYFARQFVGTPYVGGTLDRAREERLVINLPELDCTTYVEQVLALARCAELGSTSFGDFCEQLRHIRYVGGEIAYVKRQHYFTGWIEDNEKELIVKEIQQPNPPFTASISVNVNWMTTHVKNYKMLSAHPEWVSGIRNMEKAISGKRYRYIPKAAVNNTKLLRQTIHDGDILAIVTDKQGLDISHIGFAVWHADGLHLLNASSIHKRVIDEPMTLRQYLWKSRRRLGIRVIRCLGPS</sequence>
<comment type="caution">
    <text evidence="1">The sequence shown here is derived from an EMBL/GenBank/DDBJ whole genome shotgun (WGS) entry which is preliminary data.</text>
</comment>
<evidence type="ECO:0000313" key="2">
    <source>
        <dbReference type="Proteomes" id="UP000824055"/>
    </source>
</evidence>
<dbReference type="EMBL" id="DXBE01000020">
    <property type="protein sequence ID" value="HIZ68667.1"/>
    <property type="molecule type" value="Genomic_DNA"/>
</dbReference>
<gene>
    <name evidence="1" type="ORF">H9966_02100</name>
</gene>
<dbReference type="AlphaFoldDB" id="A0A9D2FXW1"/>
<dbReference type="Pfam" id="PF07313">
    <property type="entry name" value="AmiA-like"/>
    <property type="match status" value="1"/>
</dbReference>
<dbReference type="InterPro" id="IPR038765">
    <property type="entry name" value="Papain-like_cys_pep_sf"/>
</dbReference>
<reference evidence="1" key="1">
    <citation type="journal article" date="2021" name="PeerJ">
        <title>Extensive microbial diversity within the chicken gut microbiome revealed by metagenomics and culture.</title>
        <authorList>
            <person name="Gilroy R."/>
            <person name="Ravi A."/>
            <person name="Getino M."/>
            <person name="Pursley I."/>
            <person name="Horton D.L."/>
            <person name="Alikhan N.F."/>
            <person name="Baker D."/>
            <person name="Gharbi K."/>
            <person name="Hall N."/>
            <person name="Watson M."/>
            <person name="Adriaenssens E.M."/>
            <person name="Foster-Nyarko E."/>
            <person name="Jarju S."/>
            <person name="Secka A."/>
            <person name="Antonio M."/>
            <person name="Oren A."/>
            <person name="Chaudhuri R.R."/>
            <person name="La Ragione R."/>
            <person name="Hildebrand F."/>
            <person name="Pallen M.J."/>
        </authorList>
    </citation>
    <scope>NUCLEOTIDE SEQUENCE</scope>
    <source>
        <strain evidence="1">ChiHecec3B27-8219</strain>
    </source>
</reference>
<name>A0A9D2FXW1_9BACT</name>
<dbReference type="Gene3D" id="1.10.3670.10">
    <property type="entry name" value="Putative xylanase like domain"/>
    <property type="match status" value="1"/>
</dbReference>
<dbReference type="Gene3D" id="2.30.260.10">
    <property type="entry name" value="putative xylanase like domain"/>
    <property type="match status" value="1"/>
</dbReference>
<proteinExistence type="predicted"/>
<accession>A0A9D2FXW1</accession>
<dbReference type="Proteomes" id="UP000824055">
    <property type="component" value="Unassembled WGS sequence"/>
</dbReference>
<dbReference type="InterPro" id="IPR010846">
    <property type="entry name" value="AmiA-like"/>
</dbReference>
<protein>
    <submittedName>
        <fullName evidence="1">DUF1460 domain-containing protein</fullName>
    </submittedName>
</protein>
<reference evidence="1" key="2">
    <citation type="submission" date="2021-04" db="EMBL/GenBank/DDBJ databases">
        <authorList>
            <person name="Gilroy R."/>
        </authorList>
    </citation>
    <scope>NUCLEOTIDE SEQUENCE</scope>
    <source>
        <strain evidence="1">ChiHecec3B27-8219</strain>
    </source>
</reference>
<organism evidence="1 2">
    <name type="scientific">Candidatus Prevotella avicola</name>
    <dbReference type="NCBI Taxonomy" id="2838738"/>
    <lineage>
        <taxon>Bacteria</taxon>
        <taxon>Pseudomonadati</taxon>
        <taxon>Bacteroidota</taxon>
        <taxon>Bacteroidia</taxon>
        <taxon>Bacteroidales</taxon>
        <taxon>Prevotellaceae</taxon>
        <taxon>Prevotella</taxon>
    </lineage>
</organism>